<dbReference type="EMBL" id="JAUOTP010000008">
    <property type="protein sequence ID" value="MDO6415936.1"/>
    <property type="molecule type" value="Genomic_DNA"/>
</dbReference>
<gene>
    <name evidence="1" type="ORF">Q4F19_16215</name>
</gene>
<organism evidence="1 2">
    <name type="scientific">Sphingomonas natans</name>
    <dbReference type="NCBI Taxonomy" id="3063330"/>
    <lineage>
        <taxon>Bacteria</taxon>
        <taxon>Pseudomonadati</taxon>
        <taxon>Pseudomonadota</taxon>
        <taxon>Alphaproteobacteria</taxon>
        <taxon>Sphingomonadales</taxon>
        <taxon>Sphingomonadaceae</taxon>
        <taxon>Sphingomonas</taxon>
    </lineage>
</organism>
<name>A0ABT8YC68_9SPHN</name>
<dbReference type="RefSeq" id="WP_303544670.1">
    <property type="nucleotide sequence ID" value="NZ_JAUOTP010000008.1"/>
</dbReference>
<evidence type="ECO:0000313" key="1">
    <source>
        <dbReference type="EMBL" id="MDO6415936.1"/>
    </source>
</evidence>
<keyword evidence="2" id="KW-1185">Reference proteome</keyword>
<sequence length="200" mass="22572">MHIFQAETDTDILTIFAKTYDDAANLFCAWHLINYGDALERFSIARWAKTRIERYGLPLRRALAAGLSGVGVLEGDIWRIYGVDEAPMAFVLVGFATDDSDHQAAIFAESVERAEEIWDHVQHQLQHMPAGWLGSEWSEWQLLGHGRHQQAAESLRREGVGIYSPDTGWAILPIDYAAFDLDPPEDDPREHSARSVIRQA</sequence>
<evidence type="ECO:0000313" key="2">
    <source>
        <dbReference type="Proteomes" id="UP001169764"/>
    </source>
</evidence>
<reference evidence="1" key="1">
    <citation type="submission" date="2023-07" db="EMBL/GenBank/DDBJ databases">
        <authorList>
            <person name="Kim M."/>
        </authorList>
    </citation>
    <scope>NUCLEOTIDE SEQUENCE</scope>
    <source>
        <strain evidence="1">BIUV-7</strain>
    </source>
</reference>
<protein>
    <submittedName>
        <fullName evidence="1">Uncharacterized protein</fullName>
    </submittedName>
</protein>
<dbReference type="Proteomes" id="UP001169764">
    <property type="component" value="Unassembled WGS sequence"/>
</dbReference>
<accession>A0ABT8YC68</accession>
<proteinExistence type="predicted"/>
<comment type="caution">
    <text evidence="1">The sequence shown here is derived from an EMBL/GenBank/DDBJ whole genome shotgun (WGS) entry which is preliminary data.</text>
</comment>